<protein>
    <recommendedName>
        <fullName evidence="5">Chitin-binding type-1 domain-containing protein</fullName>
    </recommendedName>
</protein>
<dbReference type="CDD" id="cd06921">
    <property type="entry name" value="ChtBD1_GH19_hevein"/>
    <property type="match status" value="1"/>
</dbReference>
<feature type="disulfide bond" evidence="4">
    <location>
        <begin position="34"/>
        <end position="49"/>
    </location>
</feature>
<keyword evidence="2" id="KW-0732">Signal</keyword>
<evidence type="ECO:0000313" key="7">
    <source>
        <dbReference type="Proteomes" id="UP001234989"/>
    </source>
</evidence>
<accession>A0AAF0TJW3</accession>
<dbReference type="PROSITE" id="PS00026">
    <property type="entry name" value="CHIT_BIND_I_1"/>
    <property type="match status" value="1"/>
</dbReference>
<dbReference type="PROSITE" id="PS50941">
    <property type="entry name" value="CHIT_BIND_I_2"/>
    <property type="match status" value="1"/>
</dbReference>
<evidence type="ECO:0000259" key="5">
    <source>
        <dbReference type="PROSITE" id="PS50941"/>
    </source>
</evidence>
<sequence>MVGVEPHQTIVIPKTVKVNVKYHPPPPSYPRGRCGIQAAGRTCPTGLCCSNCGWCGTKSTYCSPGKCQSQCKTTLTSSFQNRMKSFYFSVV</sequence>
<keyword evidence="7" id="KW-1185">Reference proteome</keyword>
<organism evidence="6 7">
    <name type="scientific">Solanum verrucosum</name>
    <dbReference type="NCBI Taxonomy" id="315347"/>
    <lineage>
        <taxon>Eukaryota</taxon>
        <taxon>Viridiplantae</taxon>
        <taxon>Streptophyta</taxon>
        <taxon>Embryophyta</taxon>
        <taxon>Tracheophyta</taxon>
        <taxon>Spermatophyta</taxon>
        <taxon>Magnoliopsida</taxon>
        <taxon>eudicotyledons</taxon>
        <taxon>Gunneridae</taxon>
        <taxon>Pentapetalae</taxon>
        <taxon>asterids</taxon>
        <taxon>lamiids</taxon>
        <taxon>Solanales</taxon>
        <taxon>Solanaceae</taxon>
        <taxon>Solanoideae</taxon>
        <taxon>Solaneae</taxon>
        <taxon>Solanum</taxon>
    </lineage>
</organism>
<feature type="domain" description="Chitin-binding type-1" evidence="5">
    <location>
        <begin position="31"/>
        <end position="73"/>
    </location>
</feature>
<dbReference type="SMART" id="SM00270">
    <property type="entry name" value="ChtBD1"/>
    <property type="match status" value="1"/>
</dbReference>
<name>A0AAF0TJW3_SOLVR</name>
<keyword evidence="3 4" id="KW-1015">Disulfide bond</keyword>
<feature type="disulfide bond" evidence="4">
    <location>
        <begin position="67"/>
        <end position="71"/>
    </location>
</feature>
<evidence type="ECO:0000256" key="1">
    <source>
        <dbReference type="ARBA" id="ARBA00022669"/>
    </source>
</evidence>
<dbReference type="Gene3D" id="3.30.60.10">
    <property type="entry name" value="Endochitinase-like"/>
    <property type="match status" value="1"/>
</dbReference>
<dbReference type="Pfam" id="PF00187">
    <property type="entry name" value="Chitin_bind_1"/>
    <property type="match status" value="1"/>
</dbReference>
<keyword evidence="1 4" id="KW-0147">Chitin-binding</keyword>
<dbReference type="EMBL" id="CP133614">
    <property type="protein sequence ID" value="WMV21819.1"/>
    <property type="molecule type" value="Genomic_DNA"/>
</dbReference>
<proteinExistence type="predicted"/>
<dbReference type="Proteomes" id="UP001234989">
    <property type="component" value="Chromosome 3"/>
</dbReference>
<evidence type="ECO:0000256" key="2">
    <source>
        <dbReference type="ARBA" id="ARBA00022729"/>
    </source>
</evidence>
<dbReference type="InterPro" id="IPR001002">
    <property type="entry name" value="Chitin-bd_1"/>
</dbReference>
<evidence type="ECO:0000256" key="3">
    <source>
        <dbReference type="ARBA" id="ARBA00023157"/>
    </source>
</evidence>
<gene>
    <name evidence="6" type="ORF">MTR67_015204</name>
</gene>
<dbReference type="GO" id="GO:0008061">
    <property type="term" value="F:chitin binding"/>
    <property type="evidence" value="ECO:0007669"/>
    <property type="project" value="UniProtKB-UniRule"/>
</dbReference>
<feature type="disulfide bond" evidence="4">
    <location>
        <begin position="43"/>
        <end position="55"/>
    </location>
</feature>
<dbReference type="InterPro" id="IPR018371">
    <property type="entry name" value="Chitin-binding_1_CS"/>
</dbReference>
<dbReference type="PANTHER" id="PTHR47849">
    <property type="entry name" value="CHITIN-BINDING LECTIN 1"/>
    <property type="match status" value="1"/>
</dbReference>
<dbReference type="SUPFAM" id="SSF57016">
    <property type="entry name" value="Plant lectins/antimicrobial peptides"/>
    <property type="match status" value="1"/>
</dbReference>
<dbReference type="InterPro" id="IPR036861">
    <property type="entry name" value="Endochitinase-like_sf"/>
</dbReference>
<reference evidence="6" key="1">
    <citation type="submission" date="2023-08" db="EMBL/GenBank/DDBJ databases">
        <title>A de novo genome assembly of Solanum verrucosum Schlechtendal, a Mexican diploid species geographically isolated from the other diploid A-genome species in potato relatives.</title>
        <authorList>
            <person name="Hosaka K."/>
        </authorList>
    </citation>
    <scope>NUCLEOTIDE SEQUENCE</scope>
    <source>
        <tissue evidence="6">Young leaves</tissue>
    </source>
</reference>
<dbReference type="PANTHER" id="PTHR47849:SF8">
    <property type="entry name" value="LECTIN"/>
    <property type="match status" value="1"/>
</dbReference>
<dbReference type="AlphaFoldDB" id="A0AAF0TJW3"/>
<evidence type="ECO:0000313" key="6">
    <source>
        <dbReference type="EMBL" id="WMV21819.1"/>
    </source>
</evidence>
<feature type="disulfide bond" evidence="4">
    <location>
        <begin position="48"/>
        <end position="62"/>
    </location>
</feature>
<evidence type="ECO:0000256" key="4">
    <source>
        <dbReference type="PROSITE-ProRule" id="PRU00261"/>
    </source>
</evidence>